<name>A0A7H9AQ24_9FLAO</name>
<feature type="domain" description="AB hydrolase-1" evidence="5">
    <location>
        <begin position="62"/>
        <end position="302"/>
    </location>
</feature>
<organism evidence="6 7">
    <name type="scientific">Costertonia aggregata</name>
    <dbReference type="NCBI Taxonomy" id="343403"/>
    <lineage>
        <taxon>Bacteria</taxon>
        <taxon>Pseudomonadati</taxon>
        <taxon>Bacteroidota</taxon>
        <taxon>Flavobacteriia</taxon>
        <taxon>Flavobacteriales</taxon>
        <taxon>Flavobacteriaceae</taxon>
        <taxon>Costertonia</taxon>
    </lineage>
</organism>
<dbReference type="PANTHER" id="PTHR10794">
    <property type="entry name" value="ABHYDROLASE DOMAIN-CONTAINING PROTEIN"/>
    <property type="match status" value="1"/>
</dbReference>
<dbReference type="PROSITE" id="PS01133">
    <property type="entry name" value="UPF0017"/>
    <property type="match status" value="1"/>
</dbReference>
<reference evidence="6 7" key="1">
    <citation type="journal article" date="2006" name="Int. J. Syst. Evol. Microbiol.">
        <title>Costertonia aggregata gen. nov., sp. nov., a mesophilic marine bacterium of the family Flavobacteriaceae, isolated from a mature biofilm.</title>
        <authorList>
            <person name="Kwon K.K."/>
            <person name="Lee Y.K."/>
            <person name="Lee H.K."/>
        </authorList>
    </citation>
    <scope>NUCLEOTIDE SEQUENCE [LARGE SCALE GENOMIC DNA]</scope>
    <source>
        <strain evidence="6 7">KCCM 42265</strain>
    </source>
</reference>
<sequence>MPVVKSVYNPSLFLKNGHFSTIYSGLFRKVNGVAQQRERLELPDGDFLDMDWSYTDNHSKRLVILLHGLEGDAQRPYITGSAKIFNQNGFDACAVNFRGCSGEPNRLYRSYHSGATEDLDAVVQYILNERDYSEIYVKGFSLGGNLALKYLGENDNIPQQIKGAVAVSVPCDLHSSLRALLRPKNYLYAQRFKKHLLAKLRIKQRLFPKRITKNDIKRIETLKDFDDVYTSKAHGFANAMDYYTKSSCLQFLPRIQTPTLIINAENDSFLGEECYPVEEAEQNSFIYLEMPKYGGHVGFFDKQSTTYTEKRAINFIQDVL</sequence>
<evidence type="ECO:0000313" key="6">
    <source>
        <dbReference type="EMBL" id="QLG45538.1"/>
    </source>
</evidence>
<evidence type="ECO:0000259" key="5">
    <source>
        <dbReference type="Pfam" id="PF00561"/>
    </source>
</evidence>
<gene>
    <name evidence="6" type="ORF">HYG79_09330</name>
</gene>
<dbReference type="PIRSF" id="PIRSF005211">
    <property type="entry name" value="Ab_hydro_YheT"/>
    <property type="match status" value="1"/>
</dbReference>
<dbReference type="RefSeq" id="WP_179241826.1">
    <property type="nucleotide sequence ID" value="NZ_CP058595.1"/>
</dbReference>
<feature type="active site" description="Charge relay system" evidence="4">
    <location>
        <position position="296"/>
    </location>
</feature>
<dbReference type="Proteomes" id="UP000509302">
    <property type="component" value="Chromosome"/>
</dbReference>
<dbReference type="InterPro" id="IPR029058">
    <property type="entry name" value="AB_hydrolase_fold"/>
</dbReference>
<dbReference type="GO" id="GO:0034338">
    <property type="term" value="F:short-chain carboxylesterase activity"/>
    <property type="evidence" value="ECO:0007669"/>
    <property type="project" value="TreeGrafter"/>
</dbReference>
<evidence type="ECO:0000256" key="1">
    <source>
        <dbReference type="ARBA" id="ARBA00010884"/>
    </source>
</evidence>
<evidence type="ECO:0000256" key="2">
    <source>
        <dbReference type="ARBA" id="ARBA00022487"/>
    </source>
</evidence>
<dbReference type="Pfam" id="PF00561">
    <property type="entry name" value="Abhydrolase_1"/>
    <property type="match status" value="1"/>
</dbReference>
<keyword evidence="7" id="KW-1185">Reference proteome</keyword>
<dbReference type="InterPro" id="IPR012020">
    <property type="entry name" value="ABHD4"/>
</dbReference>
<dbReference type="Gene3D" id="3.40.50.1820">
    <property type="entry name" value="alpha/beta hydrolase"/>
    <property type="match status" value="1"/>
</dbReference>
<keyword evidence="3 6" id="KW-0378">Hydrolase</keyword>
<evidence type="ECO:0000313" key="7">
    <source>
        <dbReference type="Proteomes" id="UP000509302"/>
    </source>
</evidence>
<proteinExistence type="inferred from homology"/>
<dbReference type="InterPro" id="IPR000073">
    <property type="entry name" value="AB_hydrolase_1"/>
</dbReference>
<keyword evidence="2" id="KW-0719">Serine esterase</keyword>
<dbReference type="PANTHER" id="PTHR10794:SF94">
    <property type="entry name" value="ESTERASE YHET-RELATED"/>
    <property type="match status" value="1"/>
</dbReference>
<feature type="active site" description="Charge relay system" evidence="4">
    <location>
        <position position="267"/>
    </location>
</feature>
<comment type="similarity">
    <text evidence="1">Belongs to the AB hydrolase superfamily. AB hydrolase 4 family.</text>
</comment>
<dbReference type="InterPro" id="IPR000952">
    <property type="entry name" value="AB_hydrolase_4_CS"/>
</dbReference>
<protein>
    <submittedName>
        <fullName evidence="6">Alpha/beta fold hydrolase</fullName>
    </submittedName>
</protein>
<feature type="active site" description="Charge relay system" evidence="4">
    <location>
        <position position="141"/>
    </location>
</feature>
<dbReference type="EMBL" id="CP058595">
    <property type="protein sequence ID" value="QLG45538.1"/>
    <property type="molecule type" value="Genomic_DNA"/>
</dbReference>
<dbReference type="KEGG" id="cagg:HYG79_09330"/>
<evidence type="ECO:0000256" key="3">
    <source>
        <dbReference type="ARBA" id="ARBA00022801"/>
    </source>
</evidence>
<accession>A0A7H9AQ24</accession>
<evidence type="ECO:0000256" key="4">
    <source>
        <dbReference type="PIRSR" id="PIRSR005211-1"/>
    </source>
</evidence>
<dbReference type="InterPro" id="IPR050960">
    <property type="entry name" value="AB_hydrolase_4_sf"/>
</dbReference>
<dbReference type="SUPFAM" id="SSF53474">
    <property type="entry name" value="alpha/beta-Hydrolases"/>
    <property type="match status" value="1"/>
</dbReference>
<dbReference type="GO" id="GO:0047372">
    <property type="term" value="F:monoacylglycerol lipase activity"/>
    <property type="evidence" value="ECO:0007669"/>
    <property type="project" value="TreeGrafter"/>
</dbReference>
<dbReference type="AlphaFoldDB" id="A0A7H9AQ24"/>